<reference evidence="9 10" key="1">
    <citation type="journal article" date="2014" name="Int. J. Syst. Evol. Microbiol.">
        <title>Complete genome sequence of Corynebacterium casei LMG S-19264T (=DSM 44701T), isolated from a smear-ripened cheese.</title>
        <authorList>
            <consortium name="US DOE Joint Genome Institute (JGI-PGF)"/>
            <person name="Walter F."/>
            <person name="Albersmeier A."/>
            <person name="Kalinowski J."/>
            <person name="Ruckert C."/>
        </authorList>
    </citation>
    <scope>NUCLEOTIDE SEQUENCE [LARGE SCALE GENOMIC DNA]</scope>
    <source>
        <strain evidence="9 10">CGMCC 1.7286</strain>
    </source>
</reference>
<evidence type="ECO:0000259" key="8">
    <source>
        <dbReference type="Pfam" id="PF02687"/>
    </source>
</evidence>
<evidence type="ECO:0000256" key="3">
    <source>
        <dbReference type="ARBA" id="ARBA00022475"/>
    </source>
</evidence>
<evidence type="ECO:0000256" key="2">
    <source>
        <dbReference type="ARBA" id="ARBA00005236"/>
    </source>
</evidence>
<accession>A0A917ZKF8</accession>
<keyword evidence="10" id="KW-1185">Reference proteome</keyword>
<dbReference type="PANTHER" id="PTHR30489:SF0">
    <property type="entry name" value="LIPOPROTEIN-RELEASING SYSTEM TRANSMEMBRANE PROTEIN LOLE"/>
    <property type="match status" value="1"/>
</dbReference>
<evidence type="ECO:0000256" key="6">
    <source>
        <dbReference type="ARBA" id="ARBA00023136"/>
    </source>
</evidence>
<feature type="transmembrane region" description="Helical" evidence="7">
    <location>
        <begin position="286"/>
        <end position="311"/>
    </location>
</feature>
<evidence type="ECO:0000313" key="9">
    <source>
        <dbReference type="EMBL" id="GGO85247.1"/>
    </source>
</evidence>
<dbReference type="Proteomes" id="UP000599578">
    <property type="component" value="Unassembled WGS sequence"/>
</dbReference>
<feature type="transmembrane region" description="Helical" evidence="7">
    <location>
        <begin position="631"/>
        <end position="654"/>
    </location>
</feature>
<organism evidence="9 10">
    <name type="scientific">Marinobacterium nitratireducens</name>
    <dbReference type="NCBI Taxonomy" id="518897"/>
    <lineage>
        <taxon>Bacteria</taxon>
        <taxon>Pseudomonadati</taxon>
        <taxon>Pseudomonadota</taxon>
        <taxon>Gammaproteobacteria</taxon>
        <taxon>Oceanospirillales</taxon>
        <taxon>Oceanospirillaceae</taxon>
        <taxon>Marinobacterium</taxon>
    </lineage>
</organism>
<feature type="domain" description="ABC3 transporter permease C-terminal" evidence="8">
    <location>
        <begin position="637"/>
        <end position="750"/>
    </location>
</feature>
<sequence>MASGVACFIMFMSTLDSLLLSRDIYYREYRFADVFVPIKRAPEPVARRLATIDGVDKVDTRVVAPLTIDIEGFQEPVIGTVTSIPDHGEPLLNRLYLRSGRLIESGHNDEIIISESFARAHSLKPGDTLHVTIKGKREQLRIVGTGGSPEFVHQVRPGGMFPDYERYGIMWMGRTPLSRAYDMDGAFNHIVLTLTRDANLQNLMDRVDGILKPYGGIGAVAREYQTSHRFLAQELAQLENLSGVFPIIFLGVAAFLLNVVVTRLVGTQREQIAALKAFGYSNLSVALHYLQMIMVIVLAGIAAGVAAGTWLGHMLSEIYVEYFRLPFLHFTLDPLRILQASGITVVAGLAGTLAAVRSAVRLKPAEAMRPEAPAVYRTSLIEKMGLKRMLSVPSRMILRNLGHKPVKSLLSVLGIALAVAILMTGRFQGDTINYMMYVHYVLSQRDDLAVGFNEATSRHALNELRNLPGVEYGEPFRMVPARLSFEHRSYRTQIVAFEPRSTIKRLVDSELRLVELPPGGIVLNDYLAQDILGVETGDLLTVEALEGRMPKVQVPVVGLIRQDLGVGAYMALDALNHLMQEGRAISGALLYIDERYASEIYQHLKDRPEVGGSVIRTQEIRNFHKTMDETLLFWTTVATIFSVVIAVGVVYNSARIMLTERSRELASLRVLGYTRGEISYILLGELALLTLAALPLGFGFGRALCGYIALSAESDLYRVPLILEPSTYAFAALVVLVATLVSSLLVRRRLDKLDLIEVLKTKE</sequence>
<dbReference type="AlphaFoldDB" id="A0A917ZKF8"/>
<keyword evidence="5 7" id="KW-1133">Transmembrane helix</keyword>
<dbReference type="PANTHER" id="PTHR30489">
    <property type="entry name" value="LIPOPROTEIN-RELEASING SYSTEM TRANSMEMBRANE PROTEIN LOLE"/>
    <property type="match status" value="1"/>
</dbReference>
<comment type="similarity">
    <text evidence="2">Belongs to the ABC-4 integral membrane protein family. LolC/E subfamily.</text>
</comment>
<dbReference type="EMBL" id="BMLT01000008">
    <property type="protein sequence ID" value="GGO85247.1"/>
    <property type="molecule type" value="Genomic_DNA"/>
</dbReference>
<evidence type="ECO:0000256" key="5">
    <source>
        <dbReference type="ARBA" id="ARBA00022989"/>
    </source>
</evidence>
<feature type="transmembrane region" description="Helical" evidence="7">
    <location>
        <begin position="729"/>
        <end position="746"/>
    </location>
</feature>
<protein>
    <submittedName>
        <fullName evidence="9">Permease</fullName>
    </submittedName>
</protein>
<feature type="domain" description="ABC3 transporter permease C-terminal" evidence="8">
    <location>
        <begin position="244"/>
        <end position="364"/>
    </location>
</feature>
<evidence type="ECO:0000256" key="4">
    <source>
        <dbReference type="ARBA" id="ARBA00022692"/>
    </source>
</evidence>
<keyword evidence="3" id="KW-1003">Cell membrane</keyword>
<dbReference type="GO" id="GO:0098797">
    <property type="term" value="C:plasma membrane protein complex"/>
    <property type="evidence" value="ECO:0007669"/>
    <property type="project" value="TreeGrafter"/>
</dbReference>
<comment type="subcellular location">
    <subcellularLocation>
        <location evidence="1">Cell membrane</location>
        <topology evidence="1">Multi-pass membrane protein</topology>
    </subcellularLocation>
</comment>
<dbReference type="GO" id="GO:0044874">
    <property type="term" value="P:lipoprotein localization to outer membrane"/>
    <property type="evidence" value="ECO:0007669"/>
    <property type="project" value="TreeGrafter"/>
</dbReference>
<proteinExistence type="inferred from homology"/>
<feature type="transmembrane region" description="Helical" evidence="7">
    <location>
        <begin position="243"/>
        <end position="265"/>
    </location>
</feature>
<gene>
    <name evidence="9" type="ORF">GCM10011348_33360</name>
</gene>
<name>A0A917ZKF8_9GAMM</name>
<feature type="transmembrane region" description="Helical" evidence="7">
    <location>
        <begin position="409"/>
        <end position="427"/>
    </location>
</feature>
<evidence type="ECO:0000313" key="10">
    <source>
        <dbReference type="Proteomes" id="UP000599578"/>
    </source>
</evidence>
<evidence type="ECO:0000256" key="7">
    <source>
        <dbReference type="SAM" id="Phobius"/>
    </source>
</evidence>
<evidence type="ECO:0000256" key="1">
    <source>
        <dbReference type="ARBA" id="ARBA00004651"/>
    </source>
</evidence>
<comment type="caution">
    <text evidence="9">The sequence shown here is derived from an EMBL/GenBank/DDBJ whole genome shotgun (WGS) entry which is preliminary data.</text>
</comment>
<dbReference type="InterPro" id="IPR051447">
    <property type="entry name" value="Lipoprotein-release_system"/>
</dbReference>
<dbReference type="Pfam" id="PF02687">
    <property type="entry name" value="FtsX"/>
    <property type="match status" value="2"/>
</dbReference>
<feature type="transmembrane region" description="Helical" evidence="7">
    <location>
        <begin position="337"/>
        <end position="360"/>
    </location>
</feature>
<dbReference type="RefSeq" id="WP_229721972.1">
    <property type="nucleotide sequence ID" value="NZ_BMLT01000008.1"/>
</dbReference>
<feature type="transmembrane region" description="Helical" evidence="7">
    <location>
        <begin position="686"/>
        <end position="709"/>
    </location>
</feature>
<keyword evidence="4 7" id="KW-0812">Transmembrane</keyword>
<dbReference type="InterPro" id="IPR003838">
    <property type="entry name" value="ABC3_permease_C"/>
</dbReference>
<keyword evidence="6 7" id="KW-0472">Membrane</keyword>